<protein>
    <submittedName>
        <fullName evidence="5">Pilus assembly protein CpaC</fullName>
    </submittedName>
</protein>
<evidence type="ECO:0000313" key="6">
    <source>
        <dbReference type="Proteomes" id="UP000236752"/>
    </source>
</evidence>
<dbReference type="PANTHER" id="PTHR30332:SF17">
    <property type="entry name" value="TYPE IV PILIATION SYSTEM PROTEIN DR_0774-RELATED"/>
    <property type="match status" value="1"/>
</dbReference>
<dbReference type="Pfam" id="PF00263">
    <property type="entry name" value="Secretin"/>
    <property type="match status" value="1"/>
</dbReference>
<dbReference type="InterPro" id="IPR050810">
    <property type="entry name" value="Bact_Secretion_Sys_Channel"/>
</dbReference>
<feature type="domain" description="Pilus formation protein N-terminal" evidence="4">
    <location>
        <begin position="45"/>
        <end position="112"/>
    </location>
</feature>
<dbReference type="PRINTS" id="PR00811">
    <property type="entry name" value="BCTERIALGSPD"/>
</dbReference>
<dbReference type="GO" id="GO:0015627">
    <property type="term" value="C:type II protein secretion system complex"/>
    <property type="evidence" value="ECO:0007669"/>
    <property type="project" value="TreeGrafter"/>
</dbReference>
<name>A0A1H6BPK0_9RHOB</name>
<evidence type="ECO:0000313" key="5">
    <source>
        <dbReference type="EMBL" id="SEG62604.1"/>
    </source>
</evidence>
<gene>
    <name evidence="5" type="ORF">SAMN04488045_3684</name>
</gene>
<dbReference type="AlphaFoldDB" id="A0A1H6BPK0"/>
<dbReference type="InterPro" id="IPR001775">
    <property type="entry name" value="GspD/PilQ"/>
</dbReference>
<dbReference type="InterPro" id="IPR004846">
    <property type="entry name" value="T2SS/T3SS_dom"/>
</dbReference>
<accession>A0A1H6BPK0</accession>
<sequence length="472" mass="51348">MVPGVPIIRQNLWTALCLAFFALFTTTLVHAQERSIIVDDGIVSKIQMNPRTTITVITNQPFADILIGNTDLIDVFPLTDTSLYIQAKGTGLTNVTLYNIDKRLIEVIDVRVRSDFSELEGTLRRAVPSANVSVTNVNDRIRLSGSVKDNKDLQTVLEIAQKFSAEPVINSVRVESPQQVELDVRILEVERNSGRALGVGLAGSDGEGFVFETGRGGSSSTGLPFGSFIGELLTVGGVEIDFIINALEDKGLARRLANPKLVTTSGVEANFVVGGEVPIGRTVIADNGSAASETAYREYGVKLNFVPTVLDDGLIRLRVTPEVSDVDFSNTVNGNPSFFTRRADTTVSLRDGQSFSIAGLLQTDNARNIEQLPWLGQLPVLGALFRSTEFQKSETDLVILVTPRLVSPVGPDTKLASPLDNTRSSNDVELFLYGMLEVDRPLLRKFREGEGVVGPYGHIIELDFDDAIINKK</sequence>
<feature type="chain" id="PRO_5009293943" evidence="2">
    <location>
        <begin position="32"/>
        <end position="472"/>
    </location>
</feature>
<dbReference type="PANTHER" id="PTHR30332">
    <property type="entry name" value="PROBABLE GENERAL SECRETION PATHWAY PROTEIN D"/>
    <property type="match status" value="1"/>
</dbReference>
<keyword evidence="2" id="KW-0732">Signal</keyword>
<evidence type="ECO:0000256" key="2">
    <source>
        <dbReference type="SAM" id="SignalP"/>
    </source>
</evidence>
<evidence type="ECO:0000259" key="4">
    <source>
        <dbReference type="Pfam" id="PF13629"/>
    </source>
</evidence>
<keyword evidence="6" id="KW-1185">Reference proteome</keyword>
<dbReference type="Pfam" id="PF13629">
    <property type="entry name" value="T2SS-T3SS_pil_N"/>
    <property type="match status" value="1"/>
</dbReference>
<comment type="similarity">
    <text evidence="1">Belongs to the bacterial secretin family.</text>
</comment>
<dbReference type="EMBL" id="FNUZ01000008">
    <property type="protein sequence ID" value="SEG62604.1"/>
    <property type="molecule type" value="Genomic_DNA"/>
</dbReference>
<dbReference type="PRINTS" id="PR01032">
    <property type="entry name" value="PHAGEIV"/>
</dbReference>
<proteinExistence type="inferred from homology"/>
<evidence type="ECO:0000256" key="1">
    <source>
        <dbReference type="RuleBase" id="RU004003"/>
    </source>
</evidence>
<feature type="signal peptide" evidence="2">
    <location>
        <begin position="1"/>
        <end position="31"/>
    </location>
</feature>
<organism evidence="5 6">
    <name type="scientific">Thalassococcus halodurans</name>
    <dbReference type="NCBI Taxonomy" id="373675"/>
    <lineage>
        <taxon>Bacteria</taxon>
        <taxon>Pseudomonadati</taxon>
        <taxon>Pseudomonadota</taxon>
        <taxon>Alphaproteobacteria</taxon>
        <taxon>Rhodobacterales</taxon>
        <taxon>Roseobacteraceae</taxon>
        <taxon>Thalassococcus</taxon>
    </lineage>
</organism>
<reference evidence="5 6" key="1">
    <citation type="submission" date="2016-10" db="EMBL/GenBank/DDBJ databases">
        <authorList>
            <person name="de Groot N.N."/>
        </authorList>
    </citation>
    <scope>NUCLEOTIDE SEQUENCE [LARGE SCALE GENOMIC DNA]</scope>
    <source>
        <strain evidence="5 6">DSM 26915</strain>
    </source>
</reference>
<feature type="domain" description="Type II/III secretion system secretin-like" evidence="3">
    <location>
        <begin position="246"/>
        <end position="406"/>
    </location>
</feature>
<dbReference type="Proteomes" id="UP000236752">
    <property type="component" value="Unassembled WGS sequence"/>
</dbReference>
<dbReference type="InterPro" id="IPR032789">
    <property type="entry name" value="T2SS-T3SS_pil_N"/>
</dbReference>
<dbReference type="GO" id="GO:0009306">
    <property type="term" value="P:protein secretion"/>
    <property type="evidence" value="ECO:0007669"/>
    <property type="project" value="InterPro"/>
</dbReference>
<evidence type="ECO:0000259" key="3">
    <source>
        <dbReference type="Pfam" id="PF00263"/>
    </source>
</evidence>